<comment type="caution">
    <text evidence="1">The sequence shown here is derived from an EMBL/GenBank/DDBJ whole genome shotgun (WGS) entry which is preliminary data.</text>
</comment>
<sequence>MIGKGGRQYLGRKWATFSNIRGIGTQYEDLLQALVVVLEEAWEVVTEVHDYFLLSSLGTYAGSFPWAMGIERWLFFAPSSIGRQLVPLFRPPPPTIPLHPPFWRILDSRGKVPLRFHQIVHFRLFLGW</sequence>
<organism evidence="1 2">
    <name type="scientific">Sesamum alatum</name>
    <dbReference type="NCBI Taxonomy" id="300844"/>
    <lineage>
        <taxon>Eukaryota</taxon>
        <taxon>Viridiplantae</taxon>
        <taxon>Streptophyta</taxon>
        <taxon>Embryophyta</taxon>
        <taxon>Tracheophyta</taxon>
        <taxon>Spermatophyta</taxon>
        <taxon>Magnoliopsida</taxon>
        <taxon>eudicotyledons</taxon>
        <taxon>Gunneridae</taxon>
        <taxon>Pentapetalae</taxon>
        <taxon>asterids</taxon>
        <taxon>lamiids</taxon>
        <taxon>Lamiales</taxon>
        <taxon>Pedaliaceae</taxon>
        <taxon>Sesamum</taxon>
    </lineage>
</organism>
<evidence type="ECO:0000313" key="2">
    <source>
        <dbReference type="Proteomes" id="UP001293254"/>
    </source>
</evidence>
<keyword evidence="2" id="KW-1185">Reference proteome</keyword>
<protein>
    <submittedName>
        <fullName evidence="1">Uncharacterized protein</fullName>
    </submittedName>
</protein>
<gene>
    <name evidence="1" type="ORF">Salat_2414300</name>
</gene>
<proteinExistence type="predicted"/>
<dbReference type="AlphaFoldDB" id="A0AAE1XYL1"/>
<dbReference type="EMBL" id="JACGWO010000009">
    <property type="protein sequence ID" value="KAK4420014.1"/>
    <property type="molecule type" value="Genomic_DNA"/>
</dbReference>
<accession>A0AAE1XYL1</accession>
<dbReference type="Proteomes" id="UP001293254">
    <property type="component" value="Unassembled WGS sequence"/>
</dbReference>
<name>A0AAE1XYL1_9LAMI</name>
<reference evidence="1" key="2">
    <citation type="journal article" date="2024" name="Plant">
        <title>Genomic evolution and insights into agronomic trait innovations of Sesamum species.</title>
        <authorList>
            <person name="Miao H."/>
            <person name="Wang L."/>
            <person name="Qu L."/>
            <person name="Liu H."/>
            <person name="Sun Y."/>
            <person name="Le M."/>
            <person name="Wang Q."/>
            <person name="Wei S."/>
            <person name="Zheng Y."/>
            <person name="Lin W."/>
            <person name="Duan Y."/>
            <person name="Cao H."/>
            <person name="Xiong S."/>
            <person name="Wang X."/>
            <person name="Wei L."/>
            <person name="Li C."/>
            <person name="Ma Q."/>
            <person name="Ju M."/>
            <person name="Zhao R."/>
            <person name="Li G."/>
            <person name="Mu C."/>
            <person name="Tian Q."/>
            <person name="Mei H."/>
            <person name="Zhang T."/>
            <person name="Gao T."/>
            <person name="Zhang H."/>
        </authorList>
    </citation>
    <scope>NUCLEOTIDE SEQUENCE</scope>
    <source>
        <strain evidence="1">3651</strain>
    </source>
</reference>
<evidence type="ECO:0000313" key="1">
    <source>
        <dbReference type="EMBL" id="KAK4420014.1"/>
    </source>
</evidence>
<reference evidence="1" key="1">
    <citation type="submission" date="2020-06" db="EMBL/GenBank/DDBJ databases">
        <authorList>
            <person name="Li T."/>
            <person name="Hu X."/>
            <person name="Zhang T."/>
            <person name="Song X."/>
            <person name="Zhang H."/>
            <person name="Dai N."/>
            <person name="Sheng W."/>
            <person name="Hou X."/>
            <person name="Wei L."/>
        </authorList>
    </citation>
    <scope>NUCLEOTIDE SEQUENCE</scope>
    <source>
        <strain evidence="1">3651</strain>
        <tissue evidence="1">Leaf</tissue>
    </source>
</reference>